<evidence type="ECO:0000313" key="3">
    <source>
        <dbReference type="Proteomes" id="UP000183407"/>
    </source>
</evidence>
<dbReference type="EMBL" id="FNTL01000005">
    <property type="protein sequence ID" value="SEE83429.1"/>
    <property type="molecule type" value="Genomic_DNA"/>
</dbReference>
<feature type="region of interest" description="Disordered" evidence="1">
    <location>
        <begin position="14"/>
        <end position="43"/>
    </location>
</feature>
<dbReference type="AlphaFoldDB" id="A0A1H5M259"/>
<sequence length="221" mass="24459">MRRNRLSVTVRAHGNAAPCSTNHGGGTRAEARGAAPNTDGPQWGQRAGFRAILGEVLHRDSHSDRRQLRCLASGRGTGLRRRHLLVGTGMIESGLAVQLVQECLSPTAAEKSAADLGRSPGETMVKRAFSIRDRRHRLSRRVRRRIGCRCGPLVEGWQGSARTSTACARPQPHMARMEWGDCASAAWNTQPEGQRESDWHSRIPSPRRDPQCRSPQYRSDL</sequence>
<reference evidence="3" key="1">
    <citation type="submission" date="2016-10" db="EMBL/GenBank/DDBJ databases">
        <authorList>
            <person name="Varghese N."/>
        </authorList>
    </citation>
    <scope>NUCLEOTIDE SEQUENCE [LARGE SCALE GENOMIC DNA]</scope>
    <source>
        <strain evidence="3">DSM 44719</strain>
    </source>
</reference>
<proteinExistence type="predicted"/>
<evidence type="ECO:0000313" key="2">
    <source>
        <dbReference type="EMBL" id="SEE83429.1"/>
    </source>
</evidence>
<feature type="region of interest" description="Disordered" evidence="1">
    <location>
        <begin position="189"/>
        <end position="221"/>
    </location>
</feature>
<protein>
    <submittedName>
        <fullName evidence="2">Uncharacterized protein</fullName>
    </submittedName>
</protein>
<feature type="compositionally biased region" description="Basic and acidic residues" evidence="1">
    <location>
        <begin position="193"/>
        <end position="211"/>
    </location>
</feature>
<evidence type="ECO:0000256" key="1">
    <source>
        <dbReference type="SAM" id="MobiDB-lite"/>
    </source>
</evidence>
<dbReference type="Proteomes" id="UP000183407">
    <property type="component" value="Unassembled WGS sequence"/>
</dbReference>
<name>A0A1H5M259_RHOJO</name>
<gene>
    <name evidence="2" type="ORF">SAMN04490220_8604</name>
</gene>
<accession>A0A1H5M259</accession>
<organism evidence="2 3">
    <name type="scientific">Rhodococcus jostii</name>
    <dbReference type="NCBI Taxonomy" id="132919"/>
    <lineage>
        <taxon>Bacteria</taxon>
        <taxon>Bacillati</taxon>
        <taxon>Actinomycetota</taxon>
        <taxon>Actinomycetes</taxon>
        <taxon>Mycobacteriales</taxon>
        <taxon>Nocardiaceae</taxon>
        <taxon>Rhodococcus</taxon>
    </lineage>
</organism>